<evidence type="ECO:0000256" key="1">
    <source>
        <dbReference type="ARBA" id="ARBA00023027"/>
    </source>
</evidence>
<accession>A8G216</accession>
<proteinExistence type="predicted"/>
<keyword evidence="1" id="KW-0520">NAD</keyword>
<reference evidence="2 3" key="1">
    <citation type="journal article" date="2007" name="PLoS Genet.">
        <title>Patterns and implications of gene gain and loss in the evolution of Prochlorococcus.</title>
        <authorList>
            <person name="Kettler G.C."/>
            <person name="Martiny A.C."/>
            <person name="Huang K."/>
            <person name="Zucker J."/>
            <person name="Coleman M.L."/>
            <person name="Rodrigue S."/>
            <person name="Chen F."/>
            <person name="Lapidus A."/>
            <person name="Ferriera S."/>
            <person name="Johnson J."/>
            <person name="Steglich C."/>
            <person name="Church G.M."/>
            <person name="Richardson P."/>
            <person name="Chisholm S.W."/>
        </authorList>
    </citation>
    <scope>NUCLEOTIDE SEQUENCE [LARGE SCALE GENOMIC DNA]</scope>
    <source>
        <strain evidence="2 3">MIT 9215</strain>
    </source>
</reference>
<dbReference type="OrthoDB" id="9808276at2"/>
<dbReference type="HOGENOM" id="CLU_007383_11_3_3"/>
<dbReference type="InterPro" id="IPR036291">
    <property type="entry name" value="NAD(P)-bd_dom_sf"/>
</dbReference>
<dbReference type="STRING" id="93060.P9215_00281"/>
<dbReference type="SUPFAM" id="SSF51735">
    <property type="entry name" value="NAD(P)-binding Rossmann-fold domains"/>
    <property type="match status" value="1"/>
</dbReference>
<evidence type="ECO:0000313" key="3">
    <source>
        <dbReference type="Proteomes" id="UP000002014"/>
    </source>
</evidence>
<dbReference type="Gene3D" id="3.40.50.720">
    <property type="entry name" value="NAD(P)-binding Rossmann-like Domain"/>
    <property type="match status" value="1"/>
</dbReference>
<dbReference type="KEGG" id="pmh:P9215_00281"/>
<organism evidence="2 3">
    <name type="scientific">Prochlorococcus marinus (strain MIT 9215)</name>
    <dbReference type="NCBI Taxonomy" id="93060"/>
    <lineage>
        <taxon>Bacteria</taxon>
        <taxon>Bacillati</taxon>
        <taxon>Cyanobacteriota</taxon>
        <taxon>Cyanophyceae</taxon>
        <taxon>Synechococcales</taxon>
        <taxon>Prochlorococcaceae</taxon>
        <taxon>Prochlorococcus</taxon>
    </lineage>
</organism>
<dbReference type="Proteomes" id="UP000002014">
    <property type="component" value="Chromosome"/>
</dbReference>
<sequence>MKSPASTLSNRNKFLILGCGFSGSFFAKTIRQLGCTALTSSRSEKKDPYSFVFNSDSDVVPHKKIFDGVTHILSCIPPDKNGNDPVLKCLKNRLKSLSLEWVGYLSTTGVYGHTKGDWVSEIDEPNPLQKRSHKRLNCEKEWIDSGLPVQIFRLPGIYGPGRSTFEAIKNKKIRVISKKNQVFSRIHVADITNAIIYLLQNKNSLKFYQIINIADDKPCSQIEVIQYCYDLLGLTMPKPILFEDAKEELSPIAQSFWMENRKVSNKLLCQTLGYKLIYKNYKKGLKNCYQNI</sequence>
<dbReference type="EMBL" id="CP000825">
    <property type="protein sequence ID" value="ABV49647.1"/>
    <property type="molecule type" value="Genomic_DNA"/>
</dbReference>
<gene>
    <name evidence="2" type="primary">wcaG</name>
    <name evidence="2" type="ordered locus">P9215_00281</name>
</gene>
<protein>
    <submittedName>
        <fullName evidence="2">Nucleoside-diphosphate-sugar epimerase</fullName>
    </submittedName>
</protein>
<dbReference type="eggNOG" id="COG0451">
    <property type="taxonomic scope" value="Bacteria"/>
</dbReference>
<name>A8G216_PROM2</name>
<dbReference type="RefSeq" id="WP_012006833.1">
    <property type="nucleotide sequence ID" value="NC_009840.1"/>
</dbReference>
<dbReference type="AlphaFoldDB" id="A8G216"/>
<dbReference type="PANTHER" id="PTHR43574">
    <property type="entry name" value="EPIMERASE-RELATED"/>
    <property type="match status" value="1"/>
</dbReference>
<evidence type="ECO:0000313" key="2">
    <source>
        <dbReference type="EMBL" id="ABV49647.1"/>
    </source>
</evidence>